<dbReference type="EMBL" id="MFJA01000028">
    <property type="protein sequence ID" value="OGG03348.1"/>
    <property type="molecule type" value="Genomic_DNA"/>
</dbReference>
<dbReference type="Proteomes" id="UP000176665">
    <property type="component" value="Unassembled WGS sequence"/>
</dbReference>
<evidence type="ECO:0000313" key="4">
    <source>
        <dbReference type="Proteomes" id="UP000176665"/>
    </source>
</evidence>
<proteinExistence type="predicted"/>
<accession>A0A1F5YT06</accession>
<keyword evidence="1" id="KW-0175">Coiled coil</keyword>
<organism evidence="3 4">
    <name type="scientific">Candidatus Gottesmanbacteria bacterium RBG_16_37_8</name>
    <dbReference type="NCBI Taxonomy" id="1798371"/>
    <lineage>
        <taxon>Bacteria</taxon>
        <taxon>Candidatus Gottesmaniibacteriota</taxon>
    </lineage>
</organism>
<name>A0A1F5YT06_9BACT</name>
<comment type="caution">
    <text evidence="3">The sequence shown here is derived from an EMBL/GenBank/DDBJ whole genome shotgun (WGS) entry which is preliminary data.</text>
</comment>
<evidence type="ECO:0008006" key="5">
    <source>
        <dbReference type="Google" id="ProtNLM"/>
    </source>
</evidence>
<feature type="transmembrane region" description="Helical" evidence="2">
    <location>
        <begin position="28"/>
        <end position="48"/>
    </location>
</feature>
<dbReference type="AlphaFoldDB" id="A0A1F5YT06"/>
<protein>
    <recommendedName>
        <fullName evidence="5">PilN domain-containing protein</fullName>
    </recommendedName>
</protein>
<gene>
    <name evidence="3" type="ORF">A2W14_01775</name>
</gene>
<reference evidence="3 4" key="1">
    <citation type="journal article" date="2016" name="Nat. Commun.">
        <title>Thousands of microbial genomes shed light on interconnected biogeochemical processes in an aquifer system.</title>
        <authorList>
            <person name="Anantharaman K."/>
            <person name="Brown C.T."/>
            <person name="Hug L.A."/>
            <person name="Sharon I."/>
            <person name="Castelle C.J."/>
            <person name="Probst A.J."/>
            <person name="Thomas B.C."/>
            <person name="Singh A."/>
            <person name="Wilkins M.J."/>
            <person name="Karaoz U."/>
            <person name="Brodie E.L."/>
            <person name="Williams K.H."/>
            <person name="Hubbard S.S."/>
            <person name="Banfield J.F."/>
        </authorList>
    </citation>
    <scope>NUCLEOTIDE SEQUENCE [LARGE SCALE GENOMIC DNA]</scope>
</reference>
<evidence type="ECO:0000256" key="2">
    <source>
        <dbReference type="SAM" id="Phobius"/>
    </source>
</evidence>
<feature type="coiled-coil region" evidence="1">
    <location>
        <begin position="48"/>
        <end position="75"/>
    </location>
</feature>
<keyword evidence="2" id="KW-0812">Transmembrane</keyword>
<evidence type="ECO:0000256" key="1">
    <source>
        <dbReference type="SAM" id="Coils"/>
    </source>
</evidence>
<keyword evidence="2" id="KW-0472">Membrane</keyword>
<dbReference type="STRING" id="1798371.A2W14_01775"/>
<evidence type="ECO:0000313" key="3">
    <source>
        <dbReference type="EMBL" id="OGG03348.1"/>
    </source>
</evidence>
<sequence length="185" mass="20709">MSKKTINLLIEAEPEPELIRRFKKISPLITVTVLIVFIIAYSISLIYVNTNIEEYNQIKSQVDKLESEISAKKSSESIYMTSVGVLETIKRIMSKDTKIIVNTLPILYKTQINNVVITASTIDSKGPAGLNVKTSSIDTLENFIDELKFLEKSNNFKDIQAAGIVRETDGSYTLSINLTVNKMSQ</sequence>
<keyword evidence="2" id="KW-1133">Transmembrane helix</keyword>